<keyword evidence="1" id="KW-0343">GTPase activation</keyword>
<sequence>LDVPTSDFHSSDSFEPLGHPGSEDSGKTSHARLTSSSELVTATLTTSLPGSSPGSSSVAVPVPGPTGDYPAPAPASSLPHPFIPLPVPRTGSLALHKCPRSTLSPFVPFIVEFCVTLVERYGLNCVGLYRLSGSKVAHDFISTELRKNLNEIDVTSDKWNDIHAICGVLKTFLRNLPDSLFPKGQSRY</sequence>
<dbReference type="InterPro" id="IPR050729">
    <property type="entry name" value="Rho-GAP"/>
</dbReference>
<dbReference type="GO" id="GO:0005737">
    <property type="term" value="C:cytoplasm"/>
    <property type="evidence" value="ECO:0007669"/>
    <property type="project" value="TreeGrafter"/>
</dbReference>
<name>A0A183B9X9_9TREM</name>
<dbReference type="Gene3D" id="1.10.555.10">
    <property type="entry name" value="Rho GTPase activation protein"/>
    <property type="match status" value="1"/>
</dbReference>
<dbReference type="GO" id="GO:0005096">
    <property type="term" value="F:GTPase activator activity"/>
    <property type="evidence" value="ECO:0007669"/>
    <property type="project" value="UniProtKB-KW"/>
</dbReference>
<dbReference type="GO" id="GO:0007165">
    <property type="term" value="P:signal transduction"/>
    <property type="evidence" value="ECO:0007669"/>
    <property type="project" value="InterPro"/>
</dbReference>
<feature type="domain" description="Rho-GAP" evidence="3">
    <location>
        <begin position="101"/>
        <end position="188"/>
    </location>
</feature>
<evidence type="ECO:0000256" key="1">
    <source>
        <dbReference type="ARBA" id="ARBA00022468"/>
    </source>
</evidence>
<evidence type="ECO:0000256" key="2">
    <source>
        <dbReference type="SAM" id="MobiDB-lite"/>
    </source>
</evidence>
<dbReference type="SUPFAM" id="SSF48350">
    <property type="entry name" value="GTPase activation domain, GAP"/>
    <property type="match status" value="1"/>
</dbReference>
<dbReference type="PANTHER" id="PTHR23176:SF0">
    <property type="entry name" value="RHO GTPASE ACTIVATING PROTEIN AT 19D, ISOFORM D"/>
    <property type="match status" value="1"/>
</dbReference>
<dbReference type="PROSITE" id="PS50238">
    <property type="entry name" value="RHOGAP"/>
    <property type="match status" value="1"/>
</dbReference>
<organism evidence="4">
    <name type="scientific">Echinostoma caproni</name>
    <dbReference type="NCBI Taxonomy" id="27848"/>
    <lineage>
        <taxon>Eukaryota</taxon>
        <taxon>Metazoa</taxon>
        <taxon>Spiralia</taxon>
        <taxon>Lophotrochozoa</taxon>
        <taxon>Platyhelminthes</taxon>
        <taxon>Trematoda</taxon>
        <taxon>Digenea</taxon>
        <taxon>Plagiorchiida</taxon>
        <taxon>Echinostomata</taxon>
        <taxon>Echinostomatoidea</taxon>
        <taxon>Echinostomatidae</taxon>
        <taxon>Echinostoma</taxon>
    </lineage>
</organism>
<protein>
    <submittedName>
        <fullName evidence="4">Rho-GAP domain-containing protein</fullName>
    </submittedName>
</protein>
<dbReference type="PANTHER" id="PTHR23176">
    <property type="entry name" value="RHO/RAC/CDC GTPASE-ACTIVATING PROTEIN"/>
    <property type="match status" value="1"/>
</dbReference>
<proteinExistence type="predicted"/>
<dbReference type="WBParaSite" id="ECPE_0001605401-mRNA-1">
    <property type="protein sequence ID" value="ECPE_0001605401-mRNA-1"/>
    <property type="gene ID" value="ECPE_0001605401"/>
</dbReference>
<feature type="region of interest" description="Disordered" evidence="2">
    <location>
        <begin position="1"/>
        <end position="75"/>
    </location>
</feature>
<evidence type="ECO:0000313" key="4">
    <source>
        <dbReference type="WBParaSite" id="ECPE_0001605401-mRNA-1"/>
    </source>
</evidence>
<dbReference type="Pfam" id="PF00620">
    <property type="entry name" value="RhoGAP"/>
    <property type="match status" value="1"/>
</dbReference>
<feature type="compositionally biased region" description="Polar residues" evidence="2">
    <location>
        <begin position="31"/>
        <end position="40"/>
    </location>
</feature>
<reference evidence="4" key="1">
    <citation type="submission" date="2016-06" db="UniProtKB">
        <authorList>
            <consortium name="WormBaseParasite"/>
        </authorList>
    </citation>
    <scope>IDENTIFICATION</scope>
</reference>
<evidence type="ECO:0000259" key="3">
    <source>
        <dbReference type="PROSITE" id="PS50238"/>
    </source>
</evidence>
<feature type="compositionally biased region" description="Low complexity" evidence="2">
    <location>
        <begin position="41"/>
        <end position="67"/>
    </location>
</feature>
<accession>A0A183B9X9</accession>
<dbReference type="InterPro" id="IPR000198">
    <property type="entry name" value="RhoGAP_dom"/>
</dbReference>
<dbReference type="InterPro" id="IPR008936">
    <property type="entry name" value="Rho_GTPase_activation_prot"/>
</dbReference>
<dbReference type="AlphaFoldDB" id="A0A183B9X9"/>